<evidence type="ECO:0000256" key="4">
    <source>
        <dbReference type="ARBA" id="ARBA00023136"/>
    </source>
</evidence>
<feature type="compositionally biased region" description="Polar residues" evidence="6">
    <location>
        <begin position="47"/>
        <end position="56"/>
    </location>
</feature>
<accession>A0A1N7CQ13</accession>
<feature type="transmembrane region" description="Helical" evidence="5">
    <location>
        <begin position="148"/>
        <end position="172"/>
    </location>
</feature>
<dbReference type="Pfam" id="PF00528">
    <property type="entry name" value="BPD_transp_1"/>
    <property type="match status" value="1"/>
</dbReference>
<feature type="domain" description="ABC transmembrane type-1" evidence="7">
    <location>
        <begin position="145"/>
        <end position="338"/>
    </location>
</feature>
<dbReference type="InterPro" id="IPR035906">
    <property type="entry name" value="MetI-like_sf"/>
</dbReference>
<dbReference type="InterPro" id="IPR000515">
    <property type="entry name" value="MetI-like"/>
</dbReference>
<sequence>MSKEGATVNPTDDTAPDSETIEQADSNVRADGGTSNRSGGTAGVNETIFTQTSNVPEPTAREKAYRAFERRIYAPSAVLLNDWRGLVGSVILVTFVFIGTVGVYLVPEPTVMEGPIFAAPFSSWDYPLGTSVMGESIFKQVVHATPAMLQMITAGALLSVGLGTTIGTVAGYRGGRTDQALMTLTDVVLTIPGLALVVVLATIYQPESPFMVGLILGIDNWPTLARTIRSQVLSVREESFTEASRIMGLSESHILRRDVISNMMPYISVNFANSSRKIIFESVGLYFLGILPVSVLNWGVMMNNAYSKADLTNPDQLHWLLVPMVLIVFISLGFILLAQGFDRVFNVRLRARHESTSGGENR</sequence>
<feature type="transmembrane region" description="Helical" evidence="5">
    <location>
        <begin position="184"/>
        <end position="204"/>
    </location>
</feature>
<feature type="region of interest" description="Disordered" evidence="6">
    <location>
        <begin position="1"/>
        <end position="59"/>
    </location>
</feature>
<dbReference type="GO" id="GO:0005886">
    <property type="term" value="C:plasma membrane"/>
    <property type="evidence" value="ECO:0007669"/>
    <property type="project" value="UniProtKB-SubCell"/>
</dbReference>
<protein>
    <submittedName>
        <fullName evidence="8">Peptide/nickel transport system permease protein</fullName>
    </submittedName>
</protein>
<feature type="transmembrane region" description="Helical" evidence="5">
    <location>
        <begin position="278"/>
        <end position="300"/>
    </location>
</feature>
<dbReference type="CDD" id="cd06261">
    <property type="entry name" value="TM_PBP2"/>
    <property type="match status" value="1"/>
</dbReference>
<dbReference type="PANTHER" id="PTHR42729">
    <property type="entry name" value="OLIGO/DIPEPTIDE TRANSPORT, PERMEASE PROTEIN (DPPC-2)"/>
    <property type="match status" value="1"/>
</dbReference>
<evidence type="ECO:0000256" key="6">
    <source>
        <dbReference type="SAM" id="MobiDB-lite"/>
    </source>
</evidence>
<dbReference type="EMBL" id="FTNO01000003">
    <property type="protein sequence ID" value="SIR65721.1"/>
    <property type="molecule type" value="Genomic_DNA"/>
</dbReference>
<dbReference type="GO" id="GO:0055085">
    <property type="term" value="P:transmembrane transport"/>
    <property type="evidence" value="ECO:0007669"/>
    <property type="project" value="InterPro"/>
</dbReference>
<gene>
    <name evidence="8" type="ORF">SAMN05421858_3168</name>
</gene>
<evidence type="ECO:0000256" key="2">
    <source>
        <dbReference type="ARBA" id="ARBA00022692"/>
    </source>
</evidence>
<keyword evidence="5" id="KW-0813">Transport</keyword>
<dbReference type="Proteomes" id="UP000186914">
    <property type="component" value="Unassembled WGS sequence"/>
</dbReference>
<evidence type="ECO:0000259" key="7">
    <source>
        <dbReference type="PROSITE" id="PS50928"/>
    </source>
</evidence>
<dbReference type="SUPFAM" id="SSF161098">
    <property type="entry name" value="MetI-like"/>
    <property type="match status" value="1"/>
</dbReference>
<comment type="similarity">
    <text evidence="5">Belongs to the binding-protein-dependent transport system permease family.</text>
</comment>
<comment type="subcellular location">
    <subcellularLocation>
        <location evidence="5">Cell membrane</location>
        <topology evidence="5">Multi-pass membrane protein</topology>
    </subcellularLocation>
    <subcellularLocation>
        <location evidence="1">Membrane</location>
        <topology evidence="1">Multi-pass membrane protein</topology>
    </subcellularLocation>
</comment>
<feature type="transmembrane region" description="Helical" evidence="5">
    <location>
        <begin position="86"/>
        <end position="106"/>
    </location>
</feature>
<keyword evidence="9" id="KW-1185">Reference proteome</keyword>
<keyword evidence="2 5" id="KW-0812">Transmembrane</keyword>
<dbReference type="PROSITE" id="PS50928">
    <property type="entry name" value="ABC_TM1"/>
    <property type="match status" value="1"/>
</dbReference>
<dbReference type="AlphaFoldDB" id="A0A1N7CQ13"/>
<evidence type="ECO:0000313" key="9">
    <source>
        <dbReference type="Proteomes" id="UP000186914"/>
    </source>
</evidence>
<evidence type="ECO:0000256" key="1">
    <source>
        <dbReference type="ARBA" id="ARBA00004141"/>
    </source>
</evidence>
<proteinExistence type="inferred from homology"/>
<name>A0A1N7CQ13_9EURY</name>
<dbReference type="PANTHER" id="PTHR42729:SF1">
    <property type="entry name" value="OLIGO_DIPEPTIDE TRANSPORT, PERMEASE PROTEIN (DPPC-2)"/>
    <property type="match status" value="1"/>
</dbReference>
<reference evidence="9" key="1">
    <citation type="submission" date="2017-01" db="EMBL/GenBank/DDBJ databases">
        <authorList>
            <person name="Varghese N."/>
            <person name="Submissions S."/>
        </authorList>
    </citation>
    <scope>NUCLEOTIDE SEQUENCE [LARGE SCALE GENOMIC DNA]</scope>
    <source>
        <strain evidence="9">CGMCC 1.7737</strain>
    </source>
</reference>
<evidence type="ECO:0000256" key="5">
    <source>
        <dbReference type="RuleBase" id="RU363032"/>
    </source>
</evidence>
<feature type="transmembrane region" description="Helical" evidence="5">
    <location>
        <begin position="320"/>
        <end position="341"/>
    </location>
</feature>
<keyword evidence="3 5" id="KW-1133">Transmembrane helix</keyword>
<evidence type="ECO:0000313" key="8">
    <source>
        <dbReference type="EMBL" id="SIR65721.1"/>
    </source>
</evidence>
<keyword evidence="4 5" id="KW-0472">Membrane</keyword>
<evidence type="ECO:0000256" key="3">
    <source>
        <dbReference type="ARBA" id="ARBA00022989"/>
    </source>
</evidence>
<organism evidence="8 9">
    <name type="scientific">Haladaptatus litoreus</name>
    <dbReference type="NCBI Taxonomy" id="553468"/>
    <lineage>
        <taxon>Archaea</taxon>
        <taxon>Methanobacteriati</taxon>
        <taxon>Methanobacteriota</taxon>
        <taxon>Stenosarchaea group</taxon>
        <taxon>Halobacteria</taxon>
        <taxon>Halobacteriales</taxon>
        <taxon>Haladaptataceae</taxon>
        <taxon>Haladaptatus</taxon>
    </lineage>
</organism>
<dbReference type="Gene3D" id="1.10.3720.10">
    <property type="entry name" value="MetI-like"/>
    <property type="match status" value="1"/>
</dbReference>